<comment type="caution">
    <text evidence="3">The sequence shown here is derived from an EMBL/GenBank/DDBJ whole genome shotgun (WGS) entry which is preliminary data.</text>
</comment>
<evidence type="ECO:0000256" key="1">
    <source>
        <dbReference type="SAM" id="MobiDB-lite"/>
    </source>
</evidence>
<protein>
    <submittedName>
        <fullName evidence="3">Helix-turn-helix transcriptional regulator</fullName>
    </submittedName>
</protein>
<evidence type="ECO:0000259" key="2">
    <source>
        <dbReference type="PROSITE" id="PS50943"/>
    </source>
</evidence>
<evidence type="ECO:0000313" key="4">
    <source>
        <dbReference type="Proteomes" id="UP001629744"/>
    </source>
</evidence>
<name>A0ABW9G066_9NOCA</name>
<keyword evidence="4" id="KW-1185">Reference proteome</keyword>
<dbReference type="RefSeq" id="WP_348605237.1">
    <property type="nucleotide sequence ID" value="NZ_CP157276.1"/>
</dbReference>
<dbReference type="InterPro" id="IPR010982">
    <property type="entry name" value="Lambda_DNA-bd_dom_sf"/>
</dbReference>
<dbReference type="EMBL" id="JBDLNU010000007">
    <property type="protein sequence ID" value="MFM1731226.1"/>
    <property type="molecule type" value="Genomic_DNA"/>
</dbReference>
<gene>
    <name evidence="3" type="ORF">ABEU19_004786</name>
</gene>
<dbReference type="PROSITE" id="PS50943">
    <property type="entry name" value="HTH_CROC1"/>
    <property type="match status" value="1"/>
</dbReference>
<reference evidence="3 4" key="1">
    <citation type="submission" date="2023-11" db="EMBL/GenBank/DDBJ databases">
        <authorList>
            <person name="Val-Calvo J."/>
            <person name="Scortti M."/>
            <person name="Vazquez-Boland J."/>
        </authorList>
    </citation>
    <scope>NUCLEOTIDE SEQUENCE [LARGE SCALE GENOMIC DNA]</scope>
    <source>
        <strain evidence="3 4">DSM 46662</strain>
    </source>
</reference>
<dbReference type="SUPFAM" id="SSF47413">
    <property type="entry name" value="lambda repressor-like DNA-binding domains"/>
    <property type="match status" value="1"/>
</dbReference>
<feature type="domain" description="HTH cro/C1-type" evidence="2">
    <location>
        <begin position="3"/>
        <end position="50"/>
    </location>
</feature>
<dbReference type="Gene3D" id="1.10.260.40">
    <property type="entry name" value="lambda repressor-like DNA-binding domains"/>
    <property type="match status" value="1"/>
</dbReference>
<dbReference type="Proteomes" id="UP001629744">
    <property type="component" value="Unassembled WGS sequence"/>
</dbReference>
<evidence type="ECO:0000313" key="3">
    <source>
        <dbReference type="EMBL" id="MFM1731226.1"/>
    </source>
</evidence>
<accession>A0ABW9G066</accession>
<proteinExistence type="predicted"/>
<dbReference type="InterPro" id="IPR001387">
    <property type="entry name" value="Cro/C1-type_HTH"/>
</dbReference>
<feature type="region of interest" description="Disordered" evidence="1">
    <location>
        <begin position="59"/>
        <end position="79"/>
    </location>
</feature>
<sequence length="79" mass="8867">MPGLRREELAQLTHVSVDYIVRLEQGRTRRVSRPVLDALADALQLAPDERKYLFTVPTKSRRLPSGGGIARPSHRNCSS</sequence>
<organism evidence="3 4">
    <name type="scientific">Prescottella soli</name>
    <dbReference type="NCBI Taxonomy" id="1543852"/>
    <lineage>
        <taxon>Bacteria</taxon>
        <taxon>Bacillati</taxon>
        <taxon>Actinomycetota</taxon>
        <taxon>Actinomycetes</taxon>
        <taxon>Mycobacteriales</taxon>
        <taxon>Nocardiaceae</taxon>
        <taxon>Prescottella</taxon>
    </lineage>
</organism>
<dbReference type="PANTHER" id="PTHR35010">
    <property type="entry name" value="BLL4672 PROTEIN-RELATED"/>
    <property type="match status" value="1"/>
</dbReference>
<dbReference type="PANTHER" id="PTHR35010:SF2">
    <property type="entry name" value="BLL4672 PROTEIN"/>
    <property type="match status" value="1"/>
</dbReference>
<dbReference type="Pfam" id="PF13560">
    <property type="entry name" value="HTH_31"/>
    <property type="match status" value="1"/>
</dbReference>
<dbReference type="SMART" id="SM00530">
    <property type="entry name" value="HTH_XRE"/>
    <property type="match status" value="1"/>
</dbReference>
<dbReference type="CDD" id="cd00093">
    <property type="entry name" value="HTH_XRE"/>
    <property type="match status" value="1"/>
</dbReference>